<evidence type="ECO:0000256" key="1">
    <source>
        <dbReference type="ARBA" id="ARBA00023242"/>
    </source>
</evidence>
<evidence type="ECO:0000256" key="2">
    <source>
        <dbReference type="PROSITE-ProRule" id="PRU01002"/>
    </source>
</evidence>
<gene>
    <name evidence="5" type="ORF">PAHAL_1G416900</name>
</gene>
<dbReference type="EMBL" id="CM008046">
    <property type="protein sequence ID" value="PAN08512.1"/>
    <property type="molecule type" value="Genomic_DNA"/>
</dbReference>
<evidence type="ECO:0000259" key="4">
    <source>
        <dbReference type="PROSITE" id="PS51667"/>
    </source>
</evidence>
<evidence type="ECO:0000256" key="3">
    <source>
        <dbReference type="SAM" id="MobiDB-lite"/>
    </source>
</evidence>
<evidence type="ECO:0000313" key="5">
    <source>
        <dbReference type="EMBL" id="PAN08512.1"/>
    </source>
</evidence>
<feature type="region of interest" description="Disordered" evidence="3">
    <location>
        <begin position="1"/>
        <end position="22"/>
    </location>
</feature>
<comment type="caution">
    <text evidence="2">Lacks conserved residue(s) required for the propagation of feature annotation.</text>
</comment>
<dbReference type="PROSITE" id="PS51667">
    <property type="entry name" value="WRC"/>
    <property type="match status" value="1"/>
</dbReference>
<reference evidence="5" key="1">
    <citation type="submission" date="2018-04" db="EMBL/GenBank/DDBJ databases">
        <title>WGS assembly of Panicum hallii.</title>
        <authorList>
            <person name="Lovell J."/>
            <person name="Jenkins J."/>
            <person name="Lowry D."/>
            <person name="Mamidi S."/>
            <person name="Sreedasyam A."/>
            <person name="Weng X."/>
            <person name="Barry K."/>
            <person name="Bonette J."/>
            <person name="Campitelli B."/>
            <person name="Daum C."/>
            <person name="Gordon S."/>
            <person name="Gould B."/>
            <person name="Lipzen A."/>
            <person name="Macqueen A."/>
            <person name="Palacio-Mejia J."/>
            <person name="Plott C."/>
            <person name="Shakirov E."/>
            <person name="Shu S."/>
            <person name="Yoshinaga Y."/>
            <person name="Zane M."/>
            <person name="Rokhsar D."/>
            <person name="Grimwood J."/>
            <person name="Schmutz J."/>
            <person name="Juenger T."/>
        </authorList>
    </citation>
    <scope>NUCLEOTIDE SEQUENCE [LARGE SCALE GENOMIC DNA]</scope>
    <source>
        <strain evidence="5">FIL2</strain>
    </source>
</reference>
<name>A0A2S3GTQ7_9POAL</name>
<feature type="domain" description="WRC" evidence="4">
    <location>
        <begin position="209"/>
        <end position="253"/>
    </location>
</feature>
<feature type="region of interest" description="Disordered" evidence="3">
    <location>
        <begin position="60"/>
        <end position="96"/>
    </location>
</feature>
<dbReference type="InterPro" id="IPR014977">
    <property type="entry name" value="WRC_dom"/>
</dbReference>
<dbReference type="Gramene" id="PAN08512">
    <property type="protein sequence ID" value="PAN08512"/>
    <property type="gene ID" value="PAHAL_1G416900"/>
</dbReference>
<sequence length="301" mass="31305">MPLHEREANQNQGTNTQSPPPLICTLPKSSIALSSLFSLLSPLPLPLVLRPSMRIRRRPPGQPLAYLLHSDPPAPQPPRGASGDHQDRPAGDKREEEGLHLHPSAAADLGGDRSSAARRPALLPLLPQDGVVERGRGLGAQQQGPADGHRSLENGRHRVLEPVIKAGERLNLSNGGDRLALAIVTTTTTMVAKDGGGGSSKKPRGPGVLLEGSRCSRKNGRGWRCSQPTMVGYALCQYHLGKGRMRSAAAAAAARAAAGQLGRTENGKKAPAAAAAATATITATAAPPKAADVPPASVQHC</sequence>
<dbReference type="PANTHER" id="PTHR34122:SF1">
    <property type="entry name" value="EXPRESSED PROTEIN"/>
    <property type="match status" value="1"/>
</dbReference>
<organism evidence="5">
    <name type="scientific">Panicum hallii</name>
    <dbReference type="NCBI Taxonomy" id="206008"/>
    <lineage>
        <taxon>Eukaryota</taxon>
        <taxon>Viridiplantae</taxon>
        <taxon>Streptophyta</taxon>
        <taxon>Embryophyta</taxon>
        <taxon>Tracheophyta</taxon>
        <taxon>Spermatophyta</taxon>
        <taxon>Magnoliopsida</taxon>
        <taxon>Liliopsida</taxon>
        <taxon>Poales</taxon>
        <taxon>Poaceae</taxon>
        <taxon>PACMAD clade</taxon>
        <taxon>Panicoideae</taxon>
        <taxon>Panicodae</taxon>
        <taxon>Paniceae</taxon>
        <taxon>Panicinae</taxon>
        <taxon>Panicum</taxon>
        <taxon>Panicum sect. Panicum</taxon>
    </lineage>
</organism>
<accession>A0A2S3GTQ7</accession>
<dbReference type="AlphaFoldDB" id="A0A2S3GTQ7"/>
<proteinExistence type="predicted"/>
<feature type="compositionally biased region" description="Basic and acidic residues" evidence="3">
    <location>
        <begin position="82"/>
        <end position="96"/>
    </location>
</feature>
<protein>
    <recommendedName>
        <fullName evidence="4">WRC domain-containing protein</fullName>
    </recommendedName>
</protein>
<keyword evidence="1" id="KW-0539">Nucleus</keyword>
<dbReference type="PANTHER" id="PTHR34122">
    <property type="entry name" value="EXPRESSED PROTEIN-RELATED"/>
    <property type="match status" value="1"/>
</dbReference>
<dbReference type="Proteomes" id="UP000243499">
    <property type="component" value="Chromosome 1"/>
</dbReference>
<dbReference type="Pfam" id="PF08879">
    <property type="entry name" value="WRC"/>
    <property type="match status" value="1"/>
</dbReference>